<keyword evidence="6 8" id="KW-1133">Transmembrane helix</keyword>
<protein>
    <submittedName>
        <fullName evidence="11">ABC transporter ATP-binding protein/permease</fullName>
    </submittedName>
</protein>
<dbReference type="PROSITE" id="PS50893">
    <property type="entry name" value="ABC_TRANSPORTER_2"/>
    <property type="match status" value="1"/>
</dbReference>
<keyword evidence="3 8" id="KW-0812">Transmembrane</keyword>
<evidence type="ECO:0000256" key="6">
    <source>
        <dbReference type="ARBA" id="ARBA00022989"/>
    </source>
</evidence>
<reference evidence="11" key="2">
    <citation type="submission" date="2021-04" db="EMBL/GenBank/DDBJ databases">
        <authorList>
            <person name="Gilroy R."/>
        </authorList>
    </citation>
    <scope>NUCLEOTIDE SEQUENCE</scope>
    <source>
        <strain evidence="11">Gambia16-930</strain>
    </source>
</reference>
<dbReference type="InterPro" id="IPR011527">
    <property type="entry name" value="ABC1_TM_dom"/>
</dbReference>
<dbReference type="GO" id="GO:0005524">
    <property type="term" value="F:ATP binding"/>
    <property type="evidence" value="ECO:0007669"/>
    <property type="project" value="UniProtKB-KW"/>
</dbReference>
<dbReference type="InterPro" id="IPR017871">
    <property type="entry name" value="ABC_transporter-like_CS"/>
</dbReference>
<dbReference type="PROSITE" id="PS50929">
    <property type="entry name" value="ABC_TM1F"/>
    <property type="match status" value="1"/>
</dbReference>
<dbReference type="InterPro" id="IPR027417">
    <property type="entry name" value="P-loop_NTPase"/>
</dbReference>
<name>A0A9D1RIH0_9BACT</name>
<dbReference type="Pfam" id="PF00664">
    <property type="entry name" value="ABC_membrane"/>
    <property type="match status" value="1"/>
</dbReference>
<feature type="transmembrane region" description="Helical" evidence="8">
    <location>
        <begin position="20"/>
        <end position="50"/>
    </location>
</feature>
<feature type="transmembrane region" description="Helical" evidence="8">
    <location>
        <begin position="174"/>
        <end position="205"/>
    </location>
</feature>
<dbReference type="GO" id="GO:0015421">
    <property type="term" value="F:ABC-type oligopeptide transporter activity"/>
    <property type="evidence" value="ECO:0007669"/>
    <property type="project" value="TreeGrafter"/>
</dbReference>
<dbReference type="AlphaFoldDB" id="A0A9D1RIH0"/>
<evidence type="ECO:0000256" key="1">
    <source>
        <dbReference type="ARBA" id="ARBA00004651"/>
    </source>
</evidence>
<evidence type="ECO:0000256" key="8">
    <source>
        <dbReference type="SAM" id="Phobius"/>
    </source>
</evidence>
<keyword evidence="5 11" id="KW-0067">ATP-binding</keyword>
<sequence>MKNVFRILRYVLNYKRYVILNVFCNSLYVFFSLFSFVLIIPFISVLFGIVQAPPVCPEPSMDKDVLIDYFSWQLNDYKESHGIYSCLLYIGGIYMVFVFFSSLFRYLGTFFLTPIRNGVVQDIRDDLYRKITILPVSFFSDKRKGDIISRLTSDLGDVEWSITTSLQMFVKDPVMVIVFFIALIIASWQLVVFILIVLPLAYLLIRWVGNSLNANSVEGQKEMGTMLSCAEETLDGLRLVKSYNAEDIMSDRFKRNNDRYTGLMIKIFRKRELASPLTEFLAITALVSIVLFGGEMVLTGKLQPAVLIGFTLIFARIISPLQSVVTAYYNLQKANAAAVRLYEILDADEKILEEKNAVTLSGIKYGIEFKDVSFSYNANEKPVLQNINLCIKKGQTVALVGASGAGKSTLVDLVSRFADCTSGEILFDGVNIKKFNINSLRQKIGLVTQESILFNDTIFKNIAFGNKDATMEQVVQAAKIANAHDFISRLEKGYFTHLTDRGLSLSGGERQRICIARAVLKNPEILVLDEATSALDTKNEYLVQQALTHLMQGRTSIIIAHRLSTVTQADLIVVLNQGQLVEKGTHTELVEKGGLYCQLVKMQNL</sequence>
<feature type="transmembrane region" description="Helical" evidence="8">
    <location>
        <begin position="82"/>
        <end position="107"/>
    </location>
</feature>
<dbReference type="EMBL" id="DXGG01000171">
    <property type="protein sequence ID" value="HIW87698.1"/>
    <property type="molecule type" value="Genomic_DNA"/>
</dbReference>
<evidence type="ECO:0000259" key="10">
    <source>
        <dbReference type="PROSITE" id="PS50929"/>
    </source>
</evidence>
<dbReference type="GO" id="GO:0005886">
    <property type="term" value="C:plasma membrane"/>
    <property type="evidence" value="ECO:0007669"/>
    <property type="project" value="UniProtKB-SubCell"/>
</dbReference>
<dbReference type="InterPro" id="IPR003439">
    <property type="entry name" value="ABC_transporter-like_ATP-bd"/>
</dbReference>
<dbReference type="PROSITE" id="PS00211">
    <property type="entry name" value="ABC_TRANSPORTER_1"/>
    <property type="match status" value="1"/>
</dbReference>
<comment type="subcellular location">
    <subcellularLocation>
        <location evidence="1">Cell membrane</location>
        <topology evidence="1">Multi-pass membrane protein</topology>
    </subcellularLocation>
</comment>
<dbReference type="SUPFAM" id="SSF90123">
    <property type="entry name" value="ABC transporter transmembrane region"/>
    <property type="match status" value="1"/>
</dbReference>
<dbReference type="CDD" id="cd18552">
    <property type="entry name" value="ABC_6TM_MsbA_like"/>
    <property type="match status" value="1"/>
</dbReference>
<dbReference type="SMART" id="SM00382">
    <property type="entry name" value="AAA"/>
    <property type="match status" value="1"/>
</dbReference>
<gene>
    <name evidence="11" type="ORF">IAC47_05430</name>
</gene>
<evidence type="ECO:0000313" key="11">
    <source>
        <dbReference type="EMBL" id="HIW87698.1"/>
    </source>
</evidence>
<organism evidence="11 12">
    <name type="scientific">Candidatus Onthomorpha intestinigallinarum</name>
    <dbReference type="NCBI Taxonomy" id="2840880"/>
    <lineage>
        <taxon>Bacteria</taxon>
        <taxon>Pseudomonadati</taxon>
        <taxon>Bacteroidota</taxon>
        <taxon>Bacteroidia</taxon>
        <taxon>Bacteroidales</taxon>
        <taxon>Candidatus Onthomorpha</taxon>
    </lineage>
</organism>
<evidence type="ECO:0000256" key="7">
    <source>
        <dbReference type="ARBA" id="ARBA00023136"/>
    </source>
</evidence>
<dbReference type="InterPro" id="IPR003593">
    <property type="entry name" value="AAA+_ATPase"/>
</dbReference>
<evidence type="ECO:0000256" key="2">
    <source>
        <dbReference type="ARBA" id="ARBA00022448"/>
    </source>
</evidence>
<keyword evidence="7 8" id="KW-0472">Membrane</keyword>
<evidence type="ECO:0000259" key="9">
    <source>
        <dbReference type="PROSITE" id="PS50893"/>
    </source>
</evidence>
<reference evidence="11" key="1">
    <citation type="journal article" date="2021" name="PeerJ">
        <title>Extensive microbial diversity within the chicken gut microbiome revealed by metagenomics and culture.</title>
        <authorList>
            <person name="Gilroy R."/>
            <person name="Ravi A."/>
            <person name="Getino M."/>
            <person name="Pursley I."/>
            <person name="Horton D.L."/>
            <person name="Alikhan N.F."/>
            <person name="Baker D."/>
            <person name="Gharbi K."/>
            <person name="Hall N."/>
            <person name="Watson M."/>
            <person name="Adriaenssens E.M."/>
            <person name="Foster-Nyarko E."/>
            <person name="Jarju S."/>
            <person name="Secka A."/>
            <person name="Antonio M."/>
            <person name="Oren A."/>
            <person name="Chaudhuri R.R."/>
            <person name="La Ragione R."/>
            <person name="Hildebrand F."/>
            <person name="Pallen M.J."/>
        </authorList>
    </citation>
    <scope>NUCLEOTIDE SEQUENCE</scope>
    <source>
        <strain evidence="11">Gambia16-930</strain>
    </source>
</reference>
<dbReference type="Proteomes" id="UP000824267">
    <property type="component" value="Unassembled WGS sequence"/>
</dbReference>
<dbReference type="Pfam" id="PF00005">
    <property type="entry name" value="ABC_tran"/>
    <property type="match status" value="1"/>
</dbReference>
<keyword evidence="2" id="KW-0813">Transport</keyword>
<dbReference type="FunFam" id="3.40.50.300:FF:000287">
    <property type="entry name" value="Multidrug ABC transporter ATP-binding protein"/>
    <property type="match status" value="1"/>
</dbReference>
<proteinExistence type="predicted"/>
<dbReference type="PANTHER" id="PTHR43394">
    <property type="entry name" value="ATP-DEPENDENT PERMEASE MDL1, MITOCHONDRIAL"/>
    <property type="match status" value="1"/>
</dbReference>
<accession>A0A9D1RIH0</accession>
<evidence type="ECO:0000313" key="12">
    <source>
        <dbReference type="Proteomes" id="UP000824267"/>
    </source>
</evidence>
<dbReference type="PANTHER" id="PTHR43394:SF1">
    <property type="entry name" value="ATP-BINDING CASSETTE SUB-FAMILY B MEMBER 10, MITOCHONDRIAL"/>
    <property type="match status" value="1"/>
</dbReference>
<dbReference type="InterPro" id="IPR039421">
    <property type="entry name" value="Type_1_exporter"/>
</dbReference>
<comment type="caution">
    <text evidence="11">The sequence shown here is derived from an EMBL/GenBank/DDBJ whole genome shotgun (WGS) entry which is preliminary data.</text>
</comment>
<evidence type="ECO:0000256" key="4">
    <source>
        <dbReference type="ARBA" id="ARBA00022741"/>
    </source>
</evidence>
<evidence type="ECO:0000256" key="5">
    <source>
        <dbReference type="ARBA" id="ARBA00022840"/>
    </source>
</evidence>
<dbReference type="Gene3D" id="1.20.1560.10">
    <property type="entry name" value="ABC transporter type 1, transmembrane domain"/>
    <property type="match status" value="1"/>
</dbReference>
<keyword evidence="4" id="KW-0547">Nucleotide-binding</keyword>
<evidence type="ECO:0000256" key="3">
    <source>
        <dbReference type="ARBA" id="ARBA00022692"/>
    </source>
</evidence>
<dbReference type="Gene3D" id="3.40.50.300">
    <property type="entry name" value="P-loop containing nucleotide triphosphate hydrolases"/>
    <property type="match status" value="1"/>
</dbReference>
<dbReference type="InterPro" id="IPR036640">
    <property type="entry name" value="ABC1_TM_sf"/>
</dbReference>
<feature type="domain" description="ABC transmembrane type-1" evidence="10">
    <location>
        <begin position="19"/>
        <end position="333"/>
    </location>
</feature>
<feature type="domain" description="ABC transporter" evidence="9">
    <location>
        <begin position="367"/>
        <end position="602"/>
    </location>
</feature>
<dbReference type="SUPFAM" id="SSF52540">
    <property type="entry name" value="P-loop containing nucleoside triphosphate hydrolases"/>
    <property type="match status" value="1"/>
</dbReference>
<dbReference type="GO" id="GO:0016887">
    <property type="term" value="F:ATP hydrolysis activity"/>
    <property type="evidence" value="ECO:0007669"/>
    <property type="project" value="InterPro"/>
</dbReference>